<dbReference type="EMBL" id="JAMPKK010000026">
    <property type="protein sequence ID" value="MEP0865434.1"/>
    <property type="molecule type" value="Genomic_DNA"/>
</dbReference>
<dbReference type="InterPro" id="IPR032821">
    <property type="entry name" value="PKS_assoc"/>
</dbReference>
<dbReference type="InterPro" id="IPR016036">
    <property type="entry name" value="Malonyl_transacylase_ACP-bd"/>
</dbReference>
<dbReference type="Pfam" id="PF16197">
    <property type="entry name" value="KAsynt_C_assoc"/>
    <property type="match status" value="1"/>
</dbReference>
<reference evidence="5 6" key="1">
    <citation type="submission" date="2022-04" db="EMBL/GenBank/DDBJ databases">
        <title>Positive selection, recombination, and allopatry shape intraspecific diversity of widespread and dominant cyanobacteria.</title>
        <authorList>
            <person name="Wei J."/>
            <person name="Shu W."/>
            <person name="Hu C."/>
        </authorList>
    </citation>
    <scope>NUCLEOTIDE SEQUENCE [LARGE SCALE GENOMIC DNA]</scope>
    <source>
        <strain evidence="5 6">GB2-A5</strain>
    </source>
</reference>
<evidence type="ECO:0000256" key="3">
    <source>
        <dbReference type="ARBA" id="ARBA00022679"/>
    </source>
</evidence>
<dbReference type="SUPFAM" id="SSF55048">
    <property type="entry name" value="Probable ACP-binding domain of malonyl-CoA ACP transacylase"/>
    <property type="match status" value="1"/>
</dbReference>
<dbReference type="Pfam" id="PF00109">
    <property type="entry name" value="ketoacyl-synt"/>
    <property type="match status" value="1"/>
</dbReference>
<organism evidence="5 6">
    <name type="scientific">Funiculus sociatus GB2-A5</name>
    <dbReference type="NCBI Taxonomy" id="2933946"/>
    <lineage>
        <taxon>Bacteria</taxon>
        <taxon>Bacillati</taxon>
        <taxon>Cyanobacteriota</taxon>
        <taxon>Cyanophyceae</taxon>
        <taxon>Coleofasciculales</taxon>
        <taxon>Coleofasciculaceae</taxon>
        <taxon>Funiculus</taxon>
    </lineage>
</organism>
<dbReference type="Gene3D" id="3.40.366.10">
    <property type="entry name" value="Malonyl-Coenzyme A Acyl Carrier Protein, domain 2"/>
    <property type="match status" value="1"/>
</dbReference>
<evidence type="ECO:0000313" key="5">
    <source>
        <dbReference type="EMBL" id="MEP0865434.1"/>
    </source>
</evidence>
<dbReference type="InterPro" id="IPR016035">
    <property type="entry name" value="Acyl_Trfase/lysoPLipase"/>
</dbReference>
<dbReference type="Pfam" id="PF00698">
    <property type="entry name" value="Acyl_transf_1"/>
    <property type="match status" value="1"/>
</dbReference>
<dbReference type="InterPro" id="IPR016039">
    <property type="entry name" value="Thiolase-like"/>
</dbReference>
<dbReference type="InterPro" id="IPR014043">
    <property type="entry name" value="Acyl_transferase_dom"/>
</dbReference>
<proteinExistence type="predicted"/>
<dbReference type="Gene3D" id="3.30.70.3290">
    <property type="match status" value="1"/>
</dbReference>
<evidence type="ECO:0000256" key="1">
    <source>
        <dbReference type="ARBA" id="ARBA00022450"/>
    </source>
</evidence>
<dbReference type="Gene3D" id="3.30.70.250">
    <property type="entry name" value="Malonyl-CoA ACP transacylase, ACP-binding"/>
    <property type="match status" value="1"/>
</dbReference>
<keyword evidence="2" id="KW-0597">Phosphoprotein</keyword>
<keyword evidence="6" id="KW-1185">Reference proteome</keyword>
<dbReference type="RefSeq" id="WP_190421385.1">
    <property type="nucleotide sequence ID" value="NZ_JAMPKK010000026.1"/>
</dbReference>
<feature type="domain" description="Ketosynthase family 3 (KS3)" evidence="4">
    <location>
        <begin position="7"/>
        <end position="463"/>
    </location>
</feature>
<comment type="caution">
    <text evidence="5">The sequence shown here is derived from an EMBL/GenBank/DDBJ whole genome shotgun (WGS) entry which is preliminary data.</text>
</comment>
<evidence type="ECO:0000259" key="4">
    <source>
        <dbReference type="PROSITE" id="PS52004"/>
    </source>
</evidence>
<dbReference type="PROSITE" id="PS00606">
    <property type="entry name" value="KS3_1"/>
    <property type="match status" value="1"/>
</dbReference>
<dbReference type="InterPro" id="IPR020841">
    <property type="entry name" value="PKS_Beta-ketoAc_synthase_dom"/>
</dbReference>
<dbReference type="PANTHER" id="PTHR43074">
    <property type="entry name" value="OMEGA-3 POLYUNSATURATED FATTY ACID SYNTHASE PFAB-RELATED"/>
    <property type="match status" value="1"/>
</dbReference>
<dbReference type="SUPFAM" id="SSF52151">
    <property type="entry name" value="FabD/lysophospholipase-like"/>
    <property type="match status" value="1"/>
</dbReference>
<accession>A0ABV0JQR8</accession>
<dbReference type="InterPro" id="IPR014030">
    <property type="entry name" value="Ketoacyl_synth_N"/>
</dbReference>
<keyword evidence="1" id="KW-0596">Phosphopantetheine</keyword>
<dbReference type="Proteomes" id="UP001442494">
    <property type="component" value="Unassembled WGS sequence"/>
</dbReference>
<dbReference type="InterPro" id="IPR001227">
    <property type="entry name" value="Ac_transferase_dom_sf"/>
</dbReference>
<dbReference type="InterPro" id="IPR018201">
    <property type="entry name" value="Ketoacyl_synth_AS"/>
</dbReference>
<sequence>MNKIGSSTNIAIIGMSALFPGAKNLCAYWENILNKVDAVEDAPDEWAGAYFDPNSTESGRIYTRKGGFLGKLAEFNPVEFGIMPNSVDGGDPDHFLSLKLARDAIADAGYTDKPFNREKTGIILGRGTYINRGFVTALQQSMIVDQTLDLLCQLHPTLDQDTLNSIRQELKSSVPPLAAEIIPTLVPNVVTGRIANRLDLMGPNYVADAACSSSLIAVELAMNELISGRCDMMLAGGVQAATPAPIHMLFCLLGALSHGKIRPFDTSGAGTLLGEGVGFLILKRLEDAERDGDRIYAVLKGVGTSSDGKALGLLAPRLEGEVLALQRAYENSGIDPDTIGLIEAHGTGIPLGEQTEMQTLNHVFGQRQGNFPRCALGSVKSMIGHCIPAAGVASLIKTALALYHKVLPPMLCDEVNPALEIEKTPFYINTEARPWIHGEQTPRRAGINAFGFGGINAHAILEEYRGWGLGTGDWELGQSQSEIQQPITNWSTELLIFSGNSKQDLIASINNIQQILQIDESISLANLAYTLSEANTQHPHRLAVIAKNVPEIQTKLKQALEKLADPKCTKLQTRSGIYYTANVKESGKTAFLFPGEGSQYPNMLADLCLYFPKVRAWFDLSDETFAGIWKNPPSRFIFPSPTGLTQEEQKLGEKQLYAMDVATEAVFTAGMALDELLHDFGIKCDVMVGHSTGEHTALLASGVSRVKGKKQLIEMKRLLNQSYKDLEATNSVPKGALLSVGAIEPDFIKTLLNAYSGRLHLAMDNCPNQVVLFGSTGDIDEAANQIKEAGGICMHLPFDRATHTPLFEEMASALRSYYEKLDMSAGHTSLYSCATCTEFPSDPETIRDVAIKQWSSRVRFRETIENLYDEGVRTFIEVGPSSNLTGFVDDILRNRDYVGIPSNTQRKSGLEQIQVLLARLFVMGKEIDLAPLYKNRQVMPVNLDVTTVQNGIKKPSPILDLTLPIMQLRPEFAQSIQEKFHSHQPADSHFAPEKPNPLTVLPSVEGEEILSSPREAKEILPFHSRGEVEPAEIQTMALNQPLQSFENSAISSEVSLEKVRKVDAQESFDTSSETPVFSDDIRLAVVSAHFDLMQEFLASQGRVMTSLFSNPTDSNDSE</sequence>
<dbReference type="CDD" id="cd00833">
    <property type="entry name" value="PKS"/>
    <property type="match status" value="1"/>
</dbReference>
<dbReference type="Gene3D" id="3.40.47.10">
    <property type="match status" value="1"/>
</dbReference>
<dbReference type="SMART" id="SM00827">
    <property type="entry name" value="PKS_AT"/>
    <property type="match status" value="1"/>
</dbReference>
<gene>
    <name evidence="5" type="ORF">NDI37_13260</name>
</gene>
<protein>
    <submittedName>
        <fullName evidence="5">Acyltransferase domain-containing protein</fullName>
    </submittedName>
</protein>
<dbReference type="InterPro" id="IPR014031">
    <property type="entry name" value="Ketoacyl_synth_C"/>
</dbReference>
<dbReference type="SUPFAM" id="SSF53901">
    <property type="entry name" value="Thiolase-like"/>
    <property type="match status" value="1"/>
</dbReference>
<evidence type="ECO:0000313" key="6">
    <source>
        <dbReference type="Proteomes" id="UP001442494"/>
    </source>
</evidence>
<dbReference type="PANTHER" id="PTHR43074:SF1">
    <property type="entry name" value="BETA-KETOACYL SYNTHASE FAMILY PROTEIN-RELATED"/>
    <property type="match status" value="1"/>
</dbReference>
<dbReference type="PROSITE" id="PS52004">
    <property type="entry name" value="KS3_2"/>
    <property type="match status" value="1"/>
</dbReference>
<dbReference type="SMART" id="SM00825">
    <property type="entry name" value="PKS_KS"/>
    <property type="match status" value="1"/>
</dbReference>
<keyword evidence="3" id="KW-0808">Transferase</keyword>
<evidence type="ECO:0000256" key="2">
    <source>
        <dbReference type="ARBA" id="ARBA00022553"/>
    </source>
</evidence>
<name>A0ABV0JQR8_9CYAN</name>
<dbReference type="InterPro" id="IPR052568">
    <property type="entry name" value="PKS-FAS_Synthase"/>
</dbReference>
<keyword evidence="5" id="KW-0012">Acyltransferase</keyword>
<dbReference type="Pfam" id="PF02801">
    <property type="entry name" value="Ketoacyl-synt_C"/>
    <property type="match status" value="1"/>
</dbReference>
<dbReference type="GO" id="GO:0016746">
    <property type="term" value="F:acyltransferase activity"/>
    <property type="evidence" value="ECO:0007669"/>
    <property type="project" value="UniProtKB-KW"/>
</dbReference>